<sequence length="120" mass="13516">MQRRAENQNVADSLQLELFLQQLPSHVQSILASISPLTAQKAADKILDISPIQKPLIFAFKQKPEKCSPRQLSHLDHISQFSTDIRHVNGKDNIIADAFSRIEIDAIPTPSKLDYKMIAQ</sequence>
<gene>
    <name evidence="1" type="primary">pol_484</name>
    <name evidence="1" type="ORF">NPIL_626721</name>
</gene>
<dbReference type="EMBL" id="BMAW01095575">
    <property type="protein sequence ID" value="GFS70785.1"/>
    <property type="molecule type" value="Genomic_DNA"/>
</dbReference>
<accession>A0A8X6MP77</accession>
<reference evidence="1" key="1">
    <citation type="submission" date="2020-08" db="EMBL/GenBank/DDBJ databases">
        <title>Multicomponent nature underlies the extraordinary mechanical properties of spider dragline silk.</title>
        <authorList>
            <person name="Kono N."/>
            <person name="Nakamura H."/>
            <person name="Mori M."/>
            <person name="Yoshida Y."/>
            <person name="Ohtoshi R."/>
            <person name="Malay A.D."/>
            <person name="Moran D.A.P."/>
            <person name="Tomita M."/>
            <person name="Numata K."/>
            <person name="Arakawa K."/>
        </authorList>
    </citation>
    <scope>NUCLEOTIDE SEQUENCE</scope>
</reference>
<comment type="caution">
    <text evidence="1">The sequence shown here is derived from an EMBL/GenBank/DDBJ whole genome shotgun (WGS) entry which is preliminary data.</text>
</comment>
<protein>
    <submittedName>
        <fullName evidence="1">Pro-Pol polyprotein</fullName>
    </submittedName>
</protein>
<keyword evidence="2" id="KW-1185">Reference proteome</keyword>
<evidence type="ECO:0000313" key="1">
    <source>
        <dbReference type="EMBL" id="GFS70785.1"/>
    </source>
</evidence>
<dbReference type="Proteomes" id="UP000887013">
    <property type="component" value="Unassembled WGS sequence"/>
</dbReference>
<organism evidence="1 2">
    <name type="scientific">Nephila pilipes</name>
    <name type="common">Giant wood spider</name>
    <name type="synonym">Nephila maculata</name>
    <dbReference type="NCBI Taxonomy" id="299642"/>
    <lineage>
        <taxon>Eukaryota</taxon>
        <taxon>Metazoa</taxon>
        <taxon>Ecdysozoa</taxon>
        <taxon>Arthropoda</taxon>
        <taxon>Chelicerata</taxon>
        <taxon>Arachnida</taxon>
        <taxon>Araneae</taxon>
        <taxon>Araneomorphae</taxon>
        <taxon>Entelegynae</taxon>
        <taxon>Araneoidea</taxon>
        <taxon>Nephilidae</taxon>
        <taxon>Nephila</taxon>
    </lineage>
</organism>
<evidence type="ECO:0000313" key="2">
    <source>
        <dbReference type="Proteomes" id="UP000887013"/>
    </source>
</evidence>
<proteinExistence type="predicted"/>
<name>A0A8X6MP77_NEPPI</name>
<dbReference type="OrthoDB" id="422540at2759"/>
<dbReference type="AlphaFoldDB" id="A0A8X6MP77"/>